<keyword evidence="3" id="KW-1185">Reference proteome</keyword>
<organism evidence="2 3">
    <name type="scientific">Diabrotica virgifera virgifera</name>
    <name type="common">western corn rootworm</name>
    <dbReference type="NCBI Taxonomy" id="50390"/>
    <lineage>
        <taxon>Eukaryota</taxon>
        <taxon>Metazoa</taxon>
        <taxon>Ecdysozoa</taxon>
        <taxon>Arthropoda</taxon>
        <taxon>Hexapoda</taxon>
        <taxon>Insecta</taxon>
        <taxon>Pterygota</taxon>
        <taxon>Neoptera</taxon>
        <taxon>Endopterygota</taxon>
        <taxon>Coleoptera</taxon>
        <taxon>Polyphaga</taxon>
        <taxon>Cucujiformia</taxon>
        <taxon>Chrysomeloidea</taxon>
        <taxon>Chrysomelidae</taxon>
        <taxon>Galerucinae</taxon>
        <taxon>Diabroticina</taxon>
        <taxon>Diabroticites</taxon>
        <taxon>Diabrotica</taxon>
    </lineage>
</organism>
<dbReference type="EnsemblMetazoa" id="XM_050646905.1">
    <property type="protein sequence ID" value="XP_050502862.1"/>
    <property type="gene ID" value="LOC126882075"/>
</dbReference>
<protein>
    <submittedName>
        <fullName evidence="2">Uncharacterized protein</fullName>
    </submittedName>
</protein>
<dbReference type="EnsemblMetazoa" id="XM_050661163.1">
    <property type="protein sequence ID" value="XP_050517120.1"/>
    <property type="gene ID" value="LOC126891840"/>
</dbReference>
<dbReference type="PANTHER" id="PTHR46113:SF1">
    <property type="entry name" value="PEPTIDASE M17 LEUCYL AMINOPEPTIDASE N-TERMINAL DOMAIN-CONTAINING PROTEIN"/>
    <property type="match status" value="1"/>
</dbReference>
<sequence length="166" mass="19559">MAIFDDRIERVEKIRMAQKIMECASKNIETVNEKEEENEETEVIEKKLSLQIRDVQNFVQKDLPTELLSANSLQLFKRFGICVEFLQDDPLNWENREDYRTGKNIISTLKCTNDIAERGVKLIEDYNEKMTKNEHQKQFLIQVVQEYRREFPVATKGGLLKSKICI</sequence>
<dbReference type="RefSeq" id="XP_050502862.1">
    <property type="nucleotide sequence ID" value="XM_050646905.1"/>
</dbReference>
<evidence type="ECO:0000313" key="2">
    <source>
        <dbReference type="EnsemblMetazoa" id="XP_050502862.1"/>
    </source>
</evidence>
<dbReference type="GeneID" id="126891840"/>
<evidence type="ECO:0000313" key="3">
    <source>
        <dbReference type="Proteomes" id="UP001652700"/>
    </source>
</evidence>
<dbReference type="RefSeq" id="XP_050517120.1">
    <property type="nucleotide sequence ID" value="XM_050661163.1"/>
</dbReference>
<keyword evidence="1" id="KW-0175">Coiled coil</keyword>
<proteinExistence type="predicted"/>
<name>A0ABM5JY44_DIAVI</name>
<feature type="coiled-coil region" evidence="1">
    <location>
        <begin position="14"/>
        <end position="51"/>
    </location>
</feature>
<evidence type="ECO:0000256" key="1">
    <source>
        <dbReference type="SAM" id="Coils"/>
    </source>
</evidence>
<dbReference type="PANTHER" id="PTHR46113">
    <property type="entry name" value="SNAC DOMAIN-CONTAINING PROTEIN"/>
    <property type="match status" value="1"/>
</dbReference>
<dbReference type="Proteomes" id="UP001652700">
    <property type="component" value="Unplaced"/>
</dbReference>
<reference evidence="2" key="1">
    <citation type="submission" date="2025-05" db="UniProtKB">
        <authorList>
            <consortium name="EnsemblMetazoa"/>
        </authorList>
    </citation>
    <scope>IDENTIFICATION</scope>
</reference>
<dbReference type="GeneID" id="126882075"/>
<accession>A0ABM5JY44</accession>